<sequence>MHTQNYLLDTLEYVISFLRRAASRWKNCSTFVQQRGFHSSAAVRKNPYEVLGVQKDASANDIKKAYFQLAKKYHPDTNKDPASKERFLEIQTAYETLSDESKRKAYDTYGEASQQPGFGENPFAGAQNPFTGGPFDFGGAHGGAGRTMGDMLNDFFGMSGRRGDDLETSVTISFMEAARGTVKTVNISAVEDCGTCSGSGLKQGTRRSQCPRCKGTGQQAFVLNSGFQMRSACPACNGSGSTIPRGSECRDCGGVGKVKHRKQVEVNVPAGIEDGMTIRVAGEGDAAMSQGGRPGDLLVRINVTSSPHFRRQGAHLYHDVSIPLQTAVLGGQVRVPTLDGDIHLRVAPGTQPGDDVVLRGRGMPAVMERGKGDLFVSFRVQIPRSLTARQRELFQQYADDVEGKSTKSSEQTTGSGSSKTTSASSSPSRGADGGSTRQERSGATPKENDDGSGSSKKGNGALF</sequence>
<dbReference type="Gene3D" id="1.10.287.110">
    <property type="entry name" value="DnaJ domain"/>
    <property type="match status" value="1"/>
</dbReference>
<dbReference type="OMA" id="MATDYYA"/>
<dbReference type="SMART" id="SM00271">
    <property type="entry name" value="DnaJ"/>
    <property type="match status" value="1"/>
</dbReference>
<dbReference type="PANTHER" id="PTHR43096">
    <property type="entry name" value="DNAJ HOMOLOG 1, MITOCHONDRIAL-RELATED"/>
    <property type="match status" value="1"/>
</dbReference>
<dbReference type="InterPro" id="IPR002939">
    <property type="entry name" value="DnaJ_C"/>
</dbReference>
<gene>
    <name evidence="11" type="ORF">PIIN_00648</name>
</gene>
<evidence type="ECO:0000256" key="2">
    <source>
        <dbReference type="ARBA" id="ARBA00022737"/>
    </source>
</evidence>
<dbReference type="HOGENOM" id="CLU_017633_0_3_1"/>
<dbReference type="SUPFAM" id="SSF46565">
    <property type="entry name" value="Chaperone J-domain"/>
    <property type="match status" value="1"/>
</dbReference>
<keyword evidence="12" id="KW-1185">Reference proteome</keyword>
<protein>
    <recommendedName>
        <fullName evidence="6">DnaJ homolog 1, mitochondrial</fullName>
    </recommendedName>
</protein>
<dbReference type="PROSITE" id="PS51188">
    <property type="entry name" value="ZF_CR"/>
    <property type="match status" value="1"/>
</dbReference>
<dbReference type="OrthoDB" id="10256793at2759"/>
<dbReference type="InterPro" id="IPR036410">
    <property type="entry name" value="HSP_DnaJ_Cys-rich_dom_sf"/>
</dbReference>
<feature type="compositionally biased region" description="Low complexity" evidence="8">
    <location>
        <begin position="451"/>
        <end position="463"/>
    </location>
</feature>
<dbReference type="FunFam" id="2.10.230.10:FF:000001">
    <property type="entry name" value="DnaJ subfamily A member 2"/>
    <property type="match status" value="1"/>
</dbReference>
<keyword evidence="3 7" id="KW-0863">Zinc-finger</keyword>
<dbReference type="AlphaFoldDB" id="G4U2Y7"/>
<dbReference type="GO" id="GO:0051082">
    <property type="term" value="F:unfolded protein binding"/>
    <property type="evidence" value="ECO:0007669"/>
    <property type="project" value="InterPro"/>
</dbReference>
<dbReference type="InterPro" id="IPR036869">
    <property type="entry name" value="J_dom_sf"/>
</dbReference>
<dbReference type="Gene3D" id="2.10.230.10">
    <property type="entry name" value="Heat shock protein DnaJ, cysteine-rich domain"/>
    <property type="match status" value="1"/>
</dbReference>
<dbReference type="PROSITE" id="PS50076">
    <property type="entry name" value="DNAJ_2"/>
    <property type="match status" value="1"/>
</dbReference>
<dbReference type="EMBL" id="CAFZ01001878">
    <property type="protein sequence ID" value="CCA77934.1"/>
    <property type="molecule type" value="Genomic_DNA"/>
</dbReference>
<keyword evidence="4 7" id="KW-0862">Zinc</keyword>
<keyword evidence="2" id="KW-0677">Repeat</keyword>
<evidence type="ECO:0000256" key="7">
    <source>
        <dbReference type="PROSITE-ProRule" id="PRU00546"/>
    </source>
</evidence>
<dbReference type="Gene3D" id="2.60.260.20">
    <property type="entry name" value="Urease metallochaperone UreE, N-terminal domain"/>
    <property type="match status" value="2"/>
</dbReference>
<proteinExistence type="inferred from homology"/>
<dbReference type="PRINTS" id="PR00625">
    <property type="entry name" value="JDOMAIN"/>
</dbReference>
<reference evidence="11 12" key="1">
    <citation type="journal article" date="2011" name="PLoS Pathog.">
        <title>Endophytic Life Strategies Decoded by Genome and Transcriptome Analyses of the Mutualistic Root Symbiont Piriformospora indica.</title>
        <authorList>
            <person name="Zuccaro A."/>
            <person name="Lahrmann U."/>
            <person name="Guldener U."/>
            <person name="Langen G."/>
            <person name="Pfiffi S."/>
            <person name="Biedenkopf D."/>
            <person name="Wong P."/>
            <person name="Samans B."/>
            <person name="Grimm C."/>
            <person name="Basiewicz M."/>
            <person name="Murat C."/>
            <person name="Martin F."/>
            <person name="Kogel K.H."/>
        </authorList>
    </citation>
    <scope>NUCLEOTIDE SEQUENCE [LARGE SCALE GENOMIC DNA]</scope>
    <source>
        <strain evidence="11 12">DSM 11827</strain>
    </source>
</reference>
<dbReference type="FunFam" id="2.60.260.20:FF:000005">
    <property type="entry name" value="Chaperone protein dnaJ 1, mitochondrial"/>
    <property type="match status" value="1"/>
</dbReference>
<dbReference type="Proteomes" id="UP000007148">
    <property type="component" value="Unassembled WGS sequence"/>
</dbReference>
<evidence type="ECO:0000256" key="5">
    <source>
        <dbReference type="ARBA" id="ARBA00023186"/>
    </source>
</evidence>
<evidence type="ECO:0000313" key="11">
    <source>
        <dbReference type="EMBL" id="CCA77934.1"/>
    </source>
</evidence>
<evidence type="ECO:0000313" key="12">
    <source>
        <dbReference type="Proteomes" id="UP000007148"/>
    </source>
</evidence>
<dbReference type="NCBIfam" id="NF008035">
    <property type="entry name" value="PRK10767.1"/>
    <property type="match status" value="1"/>
</dbReference>
<dbReference type="GO" id="GO:0005737">
    <property type="term" value="C:cytoplasm"/>
    <property type="evidence" value="ECO:0007669"/>
    <property type="project" value="TreeGrafter"/>
</dbReference>
<dbReference type="Pfam" id="PF01556">
    <property type="entry name" value="DnaJ_C"/>
    <property type="match status" value="1"/>
</dbReference>
<dbReference type="GO" id="GO:0031072">
    <property type="term" value="F:heat shock protein binding"/>
    <property type="evidence" value="ECO:0007669"/>
    <property type="project" value="InterPro"/>
</dbReference>
<dbReference type="CDD" id="cd06257">
    <property type="entry name" value="DnaJ"/>
    <property type="match status" value="1"/>
</dbReference>
<dbReference type="SUPFAM" id="SSF49493">
    <property type="entry name" value="HSP40/DnaJ peptide-binding domain"/>
    <property type="match status" value="2"/>
</dbReference>
<dbReference type="PANTHER" id="PTHR43096:SF52">
    <property type="entry name" value="DNAJ HOMOLOG 1, MITOCHONDRIAL-RELATED"/>
    <property type="match status" value="1"/>
</dbReference>
<evidence type="ECO:0000256" key="3">
    <source>
        <dbReference type="ARBA" id="ARBA00022771"/>
    </source>
</evidence>
<accession>G4U2Y7</accession>
<dbReference type="STRING" id="1109443.G4U2Y7"/>
<feature type="region of interest" description="Disordered" evidence="8">
    <location>
        <begin position="399"/>
        <end position="463"/>
    </location>
</feature>
<feature type="domain" description="CR-type" evidence="10">
    <location>
        <begin position="180"/>
        <end position="261"/>
    </location>
</feature>
<name>G4U2Y7_SERID</name>
<dbReference type="Pfam" id="PF00684">
    <property type="entry name" value="DnaJ_CXXCXGXG"/>
    <property type="match status" value="1"/>
</dbReference>
<evidence type="ECO:0000256" key="8">
    <source>
        <dbReference type="SAM" id="MobiDB-lite"/>
    </source>
</evidence>
<keyword evidence="1 7" id="KW-0479">Metal-binding</keyword>
<comment type="caution">
    <text evidence="11">The sequence shown here is derived from an EMBL/GenBank/DDBJ whole genome shotgun (WGS) entry which is preliminary data.</text>
</comment>
<organism evidence="11 12">
    <name type="scientific">Serendipita indica (strain DSM 11827)</name>
    <name type="common">Root endophyte fungus</name>
    <name type="synonym">Piriformospora indica</name>
    <dbReference type="NCBI Taxonomy" id="1109443"/>
    <lineage>
        <taxon>Eukaryota</taxon>
        <taxon>Fungi</taxon>
        <taxon>Dikarya</taxon>
        <taxon>Basidiomycota</taxon>
        <taxon>Agaricomycotina</taxon>
        <taxon>Agaricomycetes</taxon>
        <taxon>Sebacinales</taxon>
        <taxon>Serendipitaceae</taxon>
        <taxon>Serendipita</taxon>
    </lineage>
</organism>
<evidence type="ECO:0000256" key="4">
    <source>
        <dbReference type="ARBA" id="ARBA00022833"/>
    </source>
</evidence>
<dbReference type="InterPro" id="IPR012724">
    <property type="entry name" value="DnaJ"/>
</dbReference>
<feature type="zinc finger region" description="CR-type" evidence="7">
    <location>
        <begin position="180"/>
        <end position="261"/>
    </location>
</feature>
<dbReference type="GO" id="GO:0008270">
    <property type="term" value="F:zinc ion binding"/>
    <property type="evidence" value="ECO:0007669"/>
    <property type="project" value="UniProtKB-KW"/>
</dbReference>
<dbReference type="GO" id="GO:0042026">
    <property type="term" value="P:protein refolding"/>
    <property type="evidence" value="ECO:0007669"/>
    <property type="project" value="TreeGrafter"/>
</dbReference>
<evidence type="ECO:0000256" key="6">
    <source>
        <dbReference type="ARBA" id="ARBA00072890"/>
    </source>
</evidence>
<keyword evidence="11" id="KW-0346">Stress response</keyword>
<evidence type="ECO:0000256" key="1">
    <source>
        <dbReference type="ARBA" id="ARBA00022723"/>
    </source>
</evidence>
<dbReference type="Pfam" id="PF00226">
    <property type="entry name" value="DnaJ"/>
    <property type="match status" value="1"/>
</dbReference>
<dbReference type="SUPFAM" id="SSF57938">
    <property type="entry name" value="DnaJ/Hsp40 cysteine-rich domain"/>
    <property type="match status" value="1"/>
</dbReference>
<dbReference type="CDD" id="cd10719">
    <property type="entry name" value="DnaJ_zf"/>
    <property type="match status" value="1"/>
</dbReference>
<dbReference type="HAMAP" id="MF_01152">
    <property type="entry name" value="DnaJ"/>
    <property type="match status" value="1"/>
</dbReference>
<evidence type="ECO:0000259" key="10">
    <source>
        <dbReference type="PROSITE" id="PS51188"/>
    </source>
</evidence>
<dbReference type="GO" id="GO:0005524">
    <property type="term" value="F:ATP binding"/>
    <property type="evidence" value="ECO:0007669"/>
    <property type="project" value="InterPro"/>
</dbReference>
<feature type="compositionally biased region" description="Low complexity" evidence="8">
    <location>
        <begin position="408"/>
        <end position="430"/>
    </location>
</feature>
<dbReference type="InterPro" id="IPR008971">
    <property type="entry name" value="HSP40/DnaJ_pept-bd"/>
</dbReference>
<dbReference type="GO" id="GO:0009408">
    <property type="term" value="P:response to heat"/>
    <property type="evidence" value="ECO:0007669"/>
    <property type="project" value="InterPro"/>
</dbReference>
<dbReference type="CDD" id="cd10747">
    <property type="entry name" value="DnaJ_C"/>
    <property type="match status" value="1"/>
</dbReference>
<dbReference type="InterPro" id="IPR001305">
    <property type="entry name" value="HSP_DnaJ_Cys-rich_dom"/>
</dbReference>
<dbReference type="InterPro" id="IPR001623">
    <property type="entry name" value="DnaJ_domain"/>
</dbReference>
<keyword evidence="5" id="KW-0143">Chaperone</keyword>
<dbReference type="InParanoid" id="G4U2Y7"/>
<feature type="domain" description="J" evidence="9">
    <location>
        <begin position="46"/>
        <end position="110"/>
    </location>
</feature>
<dbReference type="FunCoup" id="G4U2Y7">
    <property type="interactions" value="387"/>
</dbReference>
<dbReference type="eggNOG" id="KOG0715">
    <property type="taxonomic scope" value="Eukaryota"/>
</dbReference>
<evidence type="ECO:0000259" key="9">
    <source>
        <dbReference type="PROSITE" id="PS50076"/>
    </source>
</evidence>